<organism evidence="1 2">
    <name type="scientific">Hyalomma asiaticum</name>
    <name type="common">Tick</name>
    <dbReference type="NCBI Taxonomy" id="266040"/>
    <lineage>
        <taxon>Eukaryota</taxon>
        <taxon>Metazoa</taxon>
        <taxon>Ecdysozoa</taxon>
        <taxon>Arthropoda</taxon>
        <taxon>Chelicerata</taxon>
        <taxon>Arachnida</taxon>
        <taxon>Acari</taxon>
        <taxon>Parasitiformes</taxon>
        <taxon>Ixodida</taxon>
        <taxon>Ixodoidea</taxon>
        <taxon>Ixodidae</taxon>
        <taxon>Hyalomminae</taxon>
        <taxon>Hyalomma</taxon>
    </lineage>
</organism>
<gene>
    <name evidence="1" type="ORF">HPB50_017654</name>
</gene>
<reference evidence="1" key="1">
    <citation type="submission" date="2020-05" db="EMBL/GenBank/DDBJ databases">
        <title>Large-scale comparative analyses of tick genomes elucidate their genetic diversity and vector capacities.</title>
        <authorList>
            <person name="Jia N."/>
            <person name="Wang J."/>
            <person name="Shi W."/>
            <person name="Du L."/>
            <person name="Sun Y."/>
            <person name="Zhan W."/>
            <person name="Jiang J."/>
            <person name="Wang Q."/>
            <person name="Zhang B."/>
            <person name="Ji P."/>
            <person name="Sakyi L.B."/>
            <person name="Cui X."/>
            <person name="Yuan T."/>
            <person name="Jiang B."/>
            <person name="Yang W."/>
            <person name="Lam T.T.-Y."/>
            <person name="Chang Q."/>
            <person name="Ding S."/>
            <person name="Wang X."/>
            <person name="Zhu J."/>
            <person name="Ruan X."/>
            <person name="Zhao L."/>
            <person name="Wei J."/>
            <person name="Que T."/>
            <person name="Du C."/>
            <person name="Cheng J."/>
            <person name="Dai P."/>
            <person name="Han X."/>
            <person name="Huang E."/>
            <person name="Gao Y."/>
            <person name="Liu J."/>
            <person name="Shao H."/>
            <person name="Ye R."/>
            <person name="Li L."/>
            <person name="Wei W."/>
            <person name="Wang X."/>
            <person name="Wang C."/>
            <person name="Yang T."/>
            <person name="Huo Q."/>
            <person name="Li W."/>
            <person name="Guo W."/>
            <person name="Chen H."/>
            <person name="Zhou L."/>
            <person name="Ni X."/>
            <person name="Tian J."/>
            <person name="Zhou Y."/>
            <person name="Sheng Y."/>
            <person name="Liu T."/>
            <person name="Pan Y."/>
            <person name="Xia L."/>
            <person name="Li J."/>
            <person name="Zhao F."/>
            <person name="Cao W."/>
        </authorList>
    </citation>
    <scope>NUCLEOTIDE SEQUENCE</scope>
    <source>
        <strain evidence="1">Hyas-2018</strain>
    </source>
</reference>
<protein>
    <submittedName>
        <fullName evidence="1">Uncharacterized protein</fullName>
    </submittedName>
</protein>
<sequence length="427" mass="46257">MPSPHKRVGIFNPEDENDMEEILKLLDCSDIEFSSDDDDELAEIQNRKSNQPGGESNSDTDNDEDIDHSVPAPSASGDQSTAPASNSRGRTFWMKKPFPKKPDPPGAVERADVLIVDRVRDAASASVIALPSTAEPYVVSRLKSRIDQLAAFIAAFGHPLMASVVLPHVKATDRLPRVVLADTLLEVPLFNGIIALTSTATAGAGPHAVGRETHGEITLMVTCDLALQPGRLFVVMDRISGLCFFVDTGAEVSILPASKEGCSSEKRGPTLHAANCASIITYGLWSLTLDLRLRRRFRRVVIVADVSRLILGPDFLSHFDLDMSFCDARFPRTRRCKGASHNLLIGPYCGVHKRPKSATILLNGREGVASLEHLKPAYLETLPHELQADVANVSNNGYNVMTTSHALATRPFCHVWVAAPVSTNAAA</sequence>
<evidence type="ECO:0000313" key="1">
    <source>
        <dbReference type="EMBL" id="KAH6924448.1"/>
    </source>
</evidence>
<dbReference type="Proteomes" id="UP000821845">
    <property type="component" value="Chromosome 8"/>
</dbReference>
<name>A0ACB7RP92_HYAAI</name>
<accession>A0ACB7RP92</accession>
<comment type="caution">
    <text evidence="1">The sequence shown here is derived from an EMBL/GenBank/DDBJ whole genome shotgun (WGS) entry which is preliminary data.</text>
</comment>
<keyword evidence="2" id="KW-1185">Reference proteome</keyword>
<evidence type="ECO:0000313" key="2">
    <source>
        <dbReference type="Proteomes" id="UP000821845"/>
    </source>
</evidence>
<proteinExistence type="predicted"/>
<dbReference type="EMBL" id="CM023488">
    <property type="protein sequence ID" value="KAH6924448.1"/>
    <property type="molecule type" value="Genomic_DNA"/>
</dbReference>